<dbReference type="PANTHER" id="PTHR11453:SF127">
    <property type="entry name" value="SOLUTE CARRIER FAMILY 4 MEMBER 11"/>
    <property type="match status" value="1"/>
</dbReference>
<organism evidence="7 8">
    <name type="scientific">Rhipicephalus microplus</name>
    <name type="common">Cattle tick</name>
    <name type="synonym">Boophilus microplus</name>
    <dbReference type="NCBI Taxonomy" id="6941"/>
    <lineage>
        <taxon>Eukaryota</taxon>
        <taxon>Metazoa</taxon>
        <taxon>Ecdysozoa</taxon>
        <taxon>Arthropoda</taxon>
        <taxon>Chelicerata</taxon>
        <taxon>Arachnida</taxon>
        <taxon>Acari</taxon>
        <taxon>Parasitiformes</taxon>
        <taxon>Ixodida</taxon>
        <taxon>Ixodoidea</taxon>
        <taxon>Ixodidae</taxon>
        <taxon>Rhipicephalinae</taxon>
        <taxon>Rhipicephalus</taxon>
        <taxon>Boophilus</taxon>
    </lineage>
</organism>
<accession>A0A9J6EKU4</accession>
<feature type="transmembrane region" description="Helical" evidence="5">
    <location>
        <begin position="214"/>
        <end position="236"/>
    </location>
</feature>
<gene>
    <name evidence="7" type="ORF">HPB51_000314</name>
</gene>
<sequence length="708" mass="79198">MKDFNNEVRASLDIRNFLRDATVLLDVQETTLEDVVDLVLKKVLESSEPGTSVSETKKSLFVAEQGRKAPRVRWRRLARLATLFADSALRHRLWQARTPARFVEELSEHADRLTVDQRTALALNVHPPEAKQESHKRKYIIARGLCDDVRRRLSYYISDYVDGIVGPRTLYKTICTTFFLYFGCLLPTIAFGALNDTNTHGKIDVKKCMLSQTIGGLGFALFSGQPLVILMTTAPLSLYIKVIYDISEDYGFDFTAMYACVGVWNSFFLFVYVIFDASKIMKWCTRSTEEIFSLFITIAFCVDAGRDVYKNFLHNYLAPVCVDTVSATGGHVYPIAAVNNSSSYDAVLVEASSCQRDTSLLFLMLTLGTCMLGVTLYNFNKTPYLHSYLRNLLSDYALPVAVVVFSFVGSFMFRDVKTEQFRISEGYGLERAPFESLSVAGIFGAMGLGFALSLLFFMDQNISAAMVNNPSNKLRKGSAYHLDLLVVALLNAGLSVFGLPWMHGVLPHSPLHARCLADLEERVDQGHVHEVVVRSRETRLTGILSSLFIGLSLLLLPYPLSYIPTAVLDGLFLYMAVTSLIGNQMFERVTLFFTEQAAYPPNHYIRRCPQRKIHCFTVCQAVQLAVLCFFGFAPWPYVQMVFPVIILLLLPIRQRADVRLSVTVNPVSRRPRTLVCGASCDNLVVKIVDGLDYAAAKTTSGGPSDCRT</sequence>
<dbReference type="AlphaFoldDB" id="A0A9J6EKU4"/>
<evidence type="ECO:0000313" key="8">
    <source>
        <dbReference type="Proteomes" id="UP000821866"/>
    </source>
</evidence>
<feature type="transmembrane region" description="Helical" evidence="5">
    <location>
        <begin position="256"/>
        <end position="275"/>
    </location>
</feature>
<keyword evidence="3 5" id="KW-1133">Transmembrane helix</keyword>
<dbReference type="InterPro" id="IPR011531">
    <property type="entry name" value="HCO3_transpt-like_TM_dom"/>
</dbReference>
<dbReference type="InterPro" id="IPR003020">
    <property type="entry name" value="HCO3_transpt_euk"/>
</dbReference>
<evidence type="ECO:0000256" key="1">
    <source>
        <dbReference type="ARBA" id="ARBA00004141"/>
    </source>
</evidence>
<keyword evidence="8" id="KW-1185">Reference proteome</keyword>
<feature type="transmembrane region" description="Helical" evidence="5">
    <location>
        <begin position="437"/>
        <end position="458"/>
    </location>
</feature>
<evidence type="ECO:0000256" key="2">
    <source>
        <dbReference type="ARBA" id="ARBA00022692"/>
    </source>
</evidence>
<feature type="transmembrane region" description="Helical" evidence="5">
    <location>
        <begin position="360"/>
        <end position="377"/>
    </location>
</feature>
<feature type="transmembrane region" description="Helical" evidence="5">
    <location>
        <begin position="478"/>
        <end position="499"/>
    </location>
</feature>
<dbReference type="GO" id="GO:0005452">
    <property type="term" value="F:solute:inorganic anion antiporter activity"/>
    <property type="evidence" value="ECO:0007669"/>
    <property type="project" value="InterPro"/>
</dbReference>
<proteinExistence type="predicted"/>
<keyword evidence="2 5" id="KW-0812">Transmembrane</keyword>
<dbReference type="Proteomes" id="UP000821866">
    <property type="component" value="Chromosome 11"/>
</dbReference>
<comment type="caution">
    <text evidence="7">The sequence shown here is derived from an EMBL/GenBank/DDBJ whole genome shotgun (WGS) entry which is preliminary data.</text>
</comment>
<reference evidence="7" key="2">
    <citation type="submission" date="2021-09" db="EMBL/GenBank/DDBJ databases">
        <authorList>
            <person name="Jia N."/>
            <person name="Wang J."/>
            <person name="Shi W."/>
            <person name="Du L."/>
            <person name="Sun Y."/>
            <person name="Zhan W."/>
            <person name="Jiang J."/>
            <person name="Wang Q."/>
            <person name="Zhang B."/>
            <person name="Ji P."/>
            <person name="Sakyi L.B."/>
            <person name="Cui X."/>
            <person name="Yuan T."/>
            <person name="Jiang B."/>
            <person name="Yang W."/>
            <person name="Lam T.T.-Y."/>
            <person name="Chang Q."/>
            <person name="Ding S."/>
            <person name="Wang X."/>
            <person name="Zhu J."/>
            <person name="Ruan X."/>
            <person name="Zhao L."/>
            <person name="Wei J."/>
            <person name="Que T."/>
            <person name="Du C."/>
            <person name="Cheng J."/>
            <person name="Dai P."/>
            <person name="Han X."/>
            <person name="Huang E."/>
            <person name="Gao Y."/>
            <person name="Liu J."/>
            <person name="Shao H."/>
            <person name="Ye R."/>
            <person name="Li L."/>
            <person name="Wei W."/>
            <person name="Wang X."/>
            <person name="Wang C."/>
            <person name="Huo Q."/>
            <person name="Li W."/>
            <person name="Guo W."/>
            <person name="Chen H."/>
            <person name="Chen S."/>
            <person name="Zhou L."/>
            <person name="Zhou L."/>
            <person name="Ni X."/>
            <person name="Tian J."/>
            <person name="Zhou Y."/>
            <person name="Sheng Y."/>
            <person name="Liu T."/>
            <person name="Pan Y."/>
            <person name="Xia L."/>
            <person name="Li J."/>
            <person name="Zhao F."/>
            <person name="Cao W."/>
        </authorList>
    </citation>
    <scope>NUCLEOTIDE SEQUENCE</scope>
    <source>
        <strain evidence="7">Rmic-2018</strain>
        <tissue evidence="7">Larvae</tissue>
    </source>
</reference>
<reference evidence="7" key="1">
    <citation type="journal article" date="2020" name="Cell">
        <title>Large-Scale Comparative Analyses of Tick Genomes Elucidate Their Genetic Diversity and Vector Capacities.</title>
        <authorList>
            <consortium name="Tick Genome and Microbiome Consortium (TIGMIC)"/>
            <person name="Jia N."/>
            <person name="Wang J."/>
            <person name="Shi W."/>
            <person name="Du L."/>
            <person name="Sun Y."/>
            <person name="Zhan W."/>
            <person name="Jiang J.F."/>
            <person name="Wang Q."/>
            <person name="Zhang B."/>
            <person name="Ji P."/>
            <person name="Bell-Sakyi L."/>
            <person name="Cui X.M."/>
            <person name="Yuan T.T."/>
            <person name="Jiang B.G."/>
            <person name="Yang W.F."/>
            <person name="Lam T.T."/>
            <person name="Chang Q.C."/>
            <person name="Ding S.J."/>
            <person name="Wang X.J."/>
            <person name="Zhu J.G."/>
            <person name="Ruan X.D."/>
            <person name="Zhao L."/>
            <person name="Wei J.T."/>
            <person name="Ye R.Z."/>
            <person name="Que T.C."/>
            <person name="Du C.H."/>
            <person name="Zhou Y.H."/>
            <person name="Cheng J.X."/>
            <person name="Dai P.F."/>
            <person name="Guo W.B."/>
            <person name="Han X.H."/>
            <person name="Huang E.J."/>
            <person name="Li L.F."/>
            <person name="Wei W."/>
            <person name="Gao Y.C."/>
            <person name="Liu J.Z."/>
            <person name="Shao H.Z."/>
            <person name="Wang X."/>
            <person name="Wang C.C."/>
            <person name="Yang T.C."/>
            <person name="Huo Q.B."/>
            <person name="Li W."/>
            <person name="Chen H.Y."/>
            <person name="Chen S.E."/>
            <person name="Zhou L.G."/>
            <person name="Ni X.B."/>
            <person name="Tian J.H."/>
            <person name="Sheng Y."/>
            <person name="Liu T."/>
            <person name="Pan Y.S."/>
            <person name="Xia L.Y."/>
            <person name="Li J."/>
            <person name="Zhao F."/>
            <person name="Cao W.C."/>
        </authorList>
    </citation>
    <scope>NUCLEOTIDE SEQUENCE</scope>
    <source>
        <strain evidence="7">Rmic-2018</strain>
    </source>
</reference>
<evidence type="ECO:0000259" key="6">
    <source>
        <dbReference type="Pfam" id="PF00955"/>
    </source>
</evidence>
<dbReference type="Gene3D" id="1.10.287.570">
    <property type="entry name" value="Helical hairpin bin"/>
    <property type="match status" value="1"/>
</dbReference>
<evidence type="ECO:0000256" key="3">
    <source>
        <dbReference type="ARBA" id="ARBA00022989"/>
    </source>
</evidence>
<dbReference type="GO" id="GO:0006820">
    <property type="term" value="P:monoatomic anion transport"/>
    <property type="evidence" value="ECO:0007669"/>
    <property type="project" value="InterPro"/>
</dbReference>
<comment type="subcellular location">
    <subcellularLocation>
        <location evidence="1">Membrane</location>
        <topology evidence="1">Multi-pass membrane protein</topology>
    </subcellularLocation>
</comment>
<feature type="transmembrane region" description="Helical" evidence="5">
    <location>
        <begin position="178"/>
        <end position="194"/>
    </location>
</feature>
<dbReference type="FunFam" id="1.10.287.570:FF:000002">
    <property type="entry name" value="Solute carrier family 4 member 11"/>
    <property type="match status" value="1"/>
</dbReference>
<dbReference type="VEuPathDB" id="VectorBase:LOC119180869"/>
<feature type="transmembrane region" description="Helical" evidence="5">
    <location>
        <begin position="613"/>
        <end position="632"/>
    </location>
</feature>
<dbReference type="GO" id="GO:0016323">
    <property type="term" value="C:basolateral plasma membrane"/>
    <property type="evidence" value="ECO:0007669"/>
    <property type="project" value="TreeGrafter"/>
</dbReference>
<feature type="domain" description="Bicarbonate transporter-like transmembrane" evidence="6">
    <location>
        <begin position="142"/>
        <end position="657"/>
    </location>
</feature>
<dbReference type="GO" id="GO:0050801">
    <property type="term" value="P:monoatomic ion homeostasis"/>
    <property type="evidence" value="ECO:0007669"/>
    <property type="project" value="TreeGrafter"/>
</dbReference>
<dbReference type="PRINTS" id="PR01231">
    <property type="entry name" value="HCO3TRNSPORT"/>
</dbReference>
<evidence type="ECO:0000313" key="7">
    <source>
        <dbReference type="EMBL" id="KAH8034672.1"/>
    </source>
</evidence>
<dbReference type="Pfam" id="PF00955">
    <property type="entry name" value="HCO3_cotransp"/>
    <property type="match status" value="1"/>
</dbReference>
<evidence type="ECO:0000256" key="4">
    <source>
        <dbReference type="ARBA" id="ARBA00023136"/>
    </source>
</evidence>
<protein>
    <recommendedName>
        <fullName evidence="6">Bicarbonate transporter-like transmembrane domain-containing protein</fullName>
    </recommendedName>
</protein>
<dbReference type="EMBL" id="JABSTU010000003">
    <property type="protein sequence ID" value="KAH8034672.1"/>
    <property type="molecule type" value="Genomic_DNA"/>
</dbReference>
<feature type="transmembrane region" description="Helical" evidence="5">
    <location>
        <begin position="562"/>
        <end position="582"/>
    </location>
</feature>
<evidence type="ECO:0000256" key="5">
    <source>
        <dbReference type="SAM" id="Phobius"/>
    </source>
</evidence>
<feature type="transmembrane region" description="Helical" evidence="5">
    <location>
        <begin position="397"/>
        <end position="416"/>
    </location>
</feature>
<keyword evidence="4 5" id="KW-0472">Membrane</keyword>
<dbReference type="PANTHER" id="PTHR11453">
    <property type="entry name" value="ANION EXCHANGE PROTEIN"/>
    <property type="match status" value="1"/>
</dbReference>
<name>A0A9J6EKU4_RHIMP</name>